<comment type="caution">
    <text evidence="1">The sequence shown here is derived from an EMBL/GenBank/DDBJ whole genome shotgun (WGS) entry which is preliminary data.</text>
</comment>
<evidence type="ECO:0000313" key="1">
    <source>
        <dbReference type="EMBL" id="KAF7263423.1"/>
    </source>
</evidence>
<organism evidence="1 2">
    <name type="scientific">Rhynchophorus ferrugineus</name>
    <name type="common">Red palm weevil</name>
    <name type="synonym">Curculio ferrugineus</name>
    <dbReference type="NCBI Taxonomy" id="354439"/>
    <lineage>
        <taxon>Eukaryota</taxon>
        <taxon>Metazoa</taxon>
        <taxon>Ecdysozoa</taxon>
        <taxon>Arthropoda</taxon>
        <taxon>Hexapoda</taxon>
        <taxon>Insecta</taxon>
        <taxon>Pterygota</taxon>
        <taxon>Neoptera</taxon>
        <taxon>Endopterygota</taxon>
        <taxon>Coleoptera</taxon>
        <taxon>Polyphaga</taxon>
        <taxon>Cucujiformia</taxon>
        <taxon>Curculionidae</taxon>
        <taxon>Dryophthorinae</taxon>
        <taxon>Rhynchophorus</taxon>
    </lineage>
</organism>
<protein>
    <submittedName>
        <fullName evidence="1">Uncharacterized protein</fullName>
    </submittedName>
</protein>
<dbReference type="EMBL" id="JAACXV010021603">
    <property type="protein sequence ID" value="KAF7263423.1"/>
    <property type="molecule type" value="Genomic_DNA"/>
</dbReference>
<accession>A0A834HKJ7</accession>
<sequence>METVLRHRSEQNTINARVRRCQTSYFIVTSPKKTQLALIDVETKKKTNSTQQLTDRNFARYRVVVLPVRASENSPDGFRNGMELFPTVYSALYEPKDPSDFSIPIGLKTEQPPRFLHRIGAQEN</sequence>
<gene>
    <name evidence="1" type="ORF">GWI33_002368</name>
</gene>
<proteinExistence type="predicted"/>
<name>A0A834HKJ7_RHYFE</name>
<evidence type="ECO:0000313" key="2">
    <source>
        <dbReference type="Proteomes" id="UP000625711"/>
    </source>
</evidence>
<dbReference type="Proteomes" id="UP000625711">
    <property type="component" value="Unassembled WGS sequence"/>
</dbReference>
<keyword evidence="2" id="KW-1185">Reference proteome</keyword>
<reference evidence="1" key="1">
    <citation type="submission" date="2020-08" db="EMBL/GenBank/DDBJ databases">
        <title>Genome sequencing and assembly of the red palm weevil Rhynchophorus ferrugineus.</title>
        <authorList>
            <person name="Dias G.B."/>
            <person name="Bergman C.M."/>
            <person name="Manee M."/>
        </authorList>
    </citation>
    <scope>NUCLEOTIDE SEQUENCE</scope>
    <source>
        <strain evidence="1">AA-2017</strain>
        <tissue evidence="1">Whole larva</tissue>
    </source>
</reference>
<dbReference type="AlphaFoldDB" id="A0A834HKJ7"/>